<sequence>MPRAPRTPPSPAARPTPPPTPPCRTSAETSSPSLSPSRFLFLSLPFSPPPSTGRAPISPRRAAPRAALPCRRYHIVSGTTEQVLDRLDKGILDFTVLAERPDPARYHALPFPEVDRWGVIMPEGCDLARREAVSFDDLVGLPLLCSDQGWRNDIPRWCGRRRMGRLTLAGSFGLSYNGSVFAREGLGYLLSFDRLVDTSPGSGLAFRPLTPPLETKLYLVWKRSRVMSPIAERFLEQIRGTFAE</sequence>
<feature type="compositionally biased region" description="Low complexity" evidence="5">
    <location>
        <begin position="23"/>
        <end position="36"/>
    </location>
</feature>
<keyword evidence="8" id="KW-1185">Reference proteome</keyword>
<keyword evidence="4" id="KW-0804">Transcription</keyword>
<evidence type="ECO:0000256" key="2">
    <source>
        <dbReference type="ARBA" id="ARBA00023015"/>
    </source>
</evidence>
<dbReference type="InterPro" id="IPR005119">
    <property type="entry name" value="LysR_subst-bd"/>
</dbReference>
<evidence type="ECO:0000256" key="4">
    <source>
        <dbReference type="ARBA" id="ARBA00023163"/>
    </source>
</evidence>
<dbReference type="PANTHER" id="PTHR30346:SF28">
    <property type="entry name" value="HTH-TYPE TRANSCRIPTIONAL REGULATOR CYNR"/>
    <property type="match status" value="1"/>
</dbReference>
<keyword evidence="3" id="KW-0238">DNA-binding</keyword>
<evidence type="ECO:0000256" key="3">
    <source>
        <dbReference type="ARBA" id="ARBA00023125"/>
    </source>
</evidence>
<name>A0ABS9WDJ8_9ACTN</name>
<proteinExistence type="inferred from homology"/>
<dbReference type="Gene3D" id="3.40.190.290">
    <property type="match status" value="1"/>
</dbReference>
<feature type="compositionally biased region" description="Pro residues" evidence="5">
    <location>
        <begin position="1"/>
        <end position="22"/>
    </location>
</feature>
<dbReference type="SUPFAM" id="SSF53850">
    <property type="entry name" value="Periplasmic binding protein-like II"/>
    <property type="match status" value="1"/>
</dbReference>
<evidence type="ECO:0000256" key="1">
    <source>
        <dbReference type="ARBA" id="ARBA00009437"/>
    </source>
</evidence>
<dbReference type="PANTHER" id="PTHR30346">
    <property type="entry name" value="TRANSCRIPTIONAL DUAL REGULATOR HCAR-RELATED"/>
    <property type="match status" value="1"/>
</dbReference>
<keyword evidence="2" id="KW-0805">Transcription regulation</keyword>
<dbReference type="Proteomes" id="UP001430755">
    <property type="component" value="Unassembled WGS sequence"/>
</dbReference>
<dbReference type="EMBL" id="JAJMLW010000001">
    <property type="protein sequence ID" value="MCI2240936.1"/>
    <property type="molecule type" value="Genomic_DNA"/>
</dbReference>
<organism evidence="7 8">
    <name type="scientific">Adlercreutzia faecimuris</name>
    <dbReference type="NCBI Taxonomy" id="2897341"/>
    <lineage>
        <taxon>Bacteria</taxon>
        <taxon>Bacillati</taxon>
        <taxon>Actinomycetota</taxon>
        <taxon>Coriobacteriia</taxon>
        <taxon>Eggerthellales</taxon>
        <taxon>Eggerthellaceae</taxon>
        <taxon>Adlercreutzia</taxon>
    </lineage>
</organism>
<reference evidence="7" key="1">
    <citation type="submission" date="2021-11" db="EMBL/GenBank/DDBJ databases">
        <title>A Novel Adlercreutzia Species, isolated from a Allomyrina dichotoma larva feces.</title>
        <authorList>
            <person name="Suh M.K."/>
        </authorList>
    </citation>
    <scope>NUCLEOTIDE SEQUENCE</scope>
    <source>
        <strain evidence="7">JBNU-10</strain>
    </source>
</reference>
<accession>A0ABS9WDJ8</accession>
<dbReference type="RefSeq" id="WP_242164241.1">
    <property type="nucleotide sequence ID" value="NZ_JAJMLW010000001.1"/>
</dbReference>
<dbReference type="Pfam" id="PF03466">
    <property type="entry name" value="LysR_substrate"/>
    <property type="match status" value="1"/>
</dbReference>
<comment type="caution">
    <text evidence="7">The sequence shown here is derived from an EMBL/GenBank/DDBJ whole genome shotgun (WGS) entry which is preliminary data.</text>
</comment>
<protein>
    <submittedName>
        <fullName evidence="7">Substrate-binding domain-containing protein</fullName>
    </submittedName>
</protein>
<evidence type="ECO:0000256" key="5">
    <source>
        <dbReference type="SAM" id="MobiDB-lite"/>
    </source>
</evidence>
<feature type="domain" description="LysR substrate-binding" evidence="6">
    <location>
        <begin position="49"/>
        <end position="242"/>
    </location>
</feature>
<comment type="similarity">
    <text evidence="1">Belongs to the LysR transcriptional regulatory family.</text>
</comment>
<feature type="region of interest" description="Disordered" evidence="5">
    <location>
        <begin position="1"/>
        <end position="36"/>
    </location>
</feature>
<evidence type="ECO:0000313" key="8">
    <source>
        <dbReference type="Proteomes" id="UP001430755"/>
    </source>
</evidence>
<dbReference type="CDD" id="cd05466">
    <property type="entry name" value="PBP2_LTTR_substrate"/>
    <property type="match status" value="1"/>
</dbReference>
<evidence type="ECO:0000313" key="7">
    <source>
        <dbReference type="EMBL" id="MCI2240936.1"/>
    </source>
</evidence>
<evidence type="ECO:0000259" key="6">
    <source>
        <dbReference type="Pfam" id="PF03466"/>
    </source>
</evidence>
<gene>
    <name evidence="7" type="ORF">LPT13_01010</name>
</gene>